<dbReference type="EMBL" id="JAPEUL010000007">
    <property type="protein sequence ID" value="MCW4629528.1"/>
    <property type="molecule type" value="Genomic_DNA"/>
</dbReference>
<keyword evidence="3" id="KW-1185">Reference proteome</keyword>
<protein>
    <submittedName>
        <fullName evidence="2">Twin-arginine translocation signal domain-containing protein</fullName>
    </submittedName>
</protein>
<evidence type="ECO:0000256" key="1">
    <source>
        <dbReference type="ARBA" id="ARBA00022729"/>
    </source>
</evidence>
<organism evidence="2 3">
    <name type="scientific">Marinomonas rhodophyticola</name>
    <dbReference type="NCBI Taxonomy" id="2992803"/>
    <lineage>
        <taxon>Bacteria</taxon>
        <taxon>Pseudomonadati</taxon>
        <taxon>Pseudomonadota</taxon>
        <taxon>Gammaproteobacteria</taxon>
        <taxon>Oceanospirillales</taxon>
        <taxon>Oceanospirillaceae</taxon>
        <taxon>Marinomonas</taxon>
    </lineage>
</organism>
<evidence type="ECO:0000313" key="3">
    <source>
        <dbReference type="Proteomes" id="UP001431181"/>
    </source>
</evidence>
<accession>A0ABT3KG62</accession>
<gene>
    <name evidence="2" type="ORF">ONZ52_11355</name>
</gene>
<proteinExistence type="predicted"/>
<name>A0ABT3KG62_9GAMM</name>
<reference evidence="2" key="1">
    <citation type="submission" date="2022-11" db="EMBL/GenBank/DDBJ databases">
        <title>Marinomonas sp. nov., isolated from marine algae.</title>
        <authorList>
            <person name="Choi D.G."/>
            <person name="Kim J.M."/>
            <person name="Lee J.K."/>
            <person name="Baek J.H."/>
            <person name="Jeon C.O."/>
        </authorList>
    </citation>
    <scope>NUCLEOTIDE SEQUENCE</scope>
    <source>
        <strain evidence="2">KJ51-3</strain>
    </source>
</reference>
<dbReference type="Proteomes" id="UP001431181">
    <property type="component" value="Unassembled WGS sequence"/>
</dbReference>
<dbReference type="InterPro" id="IPR019546">
    <property type="entry name" value="TAT_signal_bac_arc"/>
</dbReference>
<evidence type="ECO:0000313" key="2">
    <source>
        <dbReference type="EMBL" id="MCW4629528.1"/>
    </source>
</evidence>
<dbReference type="NCBIfam" id="TIGR01409">
    <property type="entry name" value="TAT_signal_seq"/>
    <property type="match status" value="1"/>
</dbReference>
<comment type="caution">
    <text evidence="2">The sequence shown here is derived from an EMBL/GenBank/DDBJ whole genome shotgun (WGS) entry which is preliminary data.</text>
</comment>
<dbReference type="RefSeq" id="WP_265218727.1">
    <property type="nucleotide sequence ID" value="NZ_JAPEUL010000007.1"/>
</dbReference>
<keyword evidence="1" id="KW-0732">Signal</keyword>
<sequence>MIIEQKQNLSFDELDELVRPAPEVVEFEEVAHRMVSRRGFLSGGAAVGASAFVMGLNNIGCR</sequence>